<dbReference type="RefSeq" id="WP_117317070.1">
    <property type="nucleotide sequence ID" value="NZ_CP031769.1"/>
</dbReference>
<dbReference type="Gene3D" id="3.40.50.1240">
    <property type="entry name" value="Phosphoglycerate mutase-like"/>
    <property type="match status" value="1"/>
</dbReference>
<keyword evidence="1" id="KW-0378">Hydrolase</keyword>
<gene>
    <name evidence="3" type="ORF">D0Y50_11520</name>
</gene>
<protein>
    <submittedName>
        <fullName evidence="3">Histidine phosphatase family protein</fullName>
    </submittedName>
</protein>
<dbReference type="SMART" id="SM00855">
    <property type="entry name" value="PGAM"/>
    <property type="match status" value="1"/>
</dbReference>
<sequence>MLEKAGAVVMTEIYLVRHGQASFGQDNYDVLSELGKLQARWLGQWFNEQELQFDGLYSGQLQRQIHTLNALSQAQGQPVTAHMSEFDEFDFMQVVGAFLKQYPGQDQQEQTPRFWFKTLRKSMQAWSTGELQVPDTAESWHTFVQRVKEGLNQLLSQGHKRVVVATSGGVIACATGLTLGLGADNIIKLNLQIQNTSVTRLIVNPHSWSLHSFNSVPHLSSRERAPHITYA</sequence>
<dbReference type="InterPro" id="IPR029033">
    <property type="entry name" value="His_PPase_superfam"/>
</dbReference>
<evidence type="ECO:0000313" key="4">
    <source>
        <dbReference type="Proteomes" id="UP000262073"/>
    </source>
</evidence>
<dbReference type="GO" id="GO:0016787">
    <property type="term" value="F:hydrolase activity"/>
    <property type="evidence" value="ECO:0007669"/>
    <property type="project" value="UniProtKB-KW"/>
</dbReference>
<dbReference type="Proteomes" id="UP000262073">
    <property type="component" value="Chromosome"/>
</dbReference>
<dbReference type="SUPFAM" id="SSF53254">
    <property type="entry name" value="Phosphoglycerate mutase-like"/>
    <property type="match status" value="1"/>
</dbReference>
<evidence type="ECO:0000256" key="2">
    <source>
        <dbReference type="PIRSR" id="PIRSR613078-2"/>
    </source>
</evidence>
<dbReference type="PANTHER" id="PTHR20935:SF0">
    <property type="entry name" value="SERINE_THREONINE-PROTEIN PHOSPHATASE PGAM5, MITOCHONDRIAL"/>
    <property type="match status" value="1"/>
</dbReference>
<keyword evidence="4" id="KW-1185">Reference proteome</keyword>
<evidence type="ECO:0000313" key="3">
    <source>
        <dbReference type="EMBL" id="AXR06926.1"/>
    </source>
</evidence>
<name>A0A346NN19_9ALTE</name>
<dbReference type="Pfam" id="PF00300">
    <property type="entry name" value="His_Phos_1"/>
    <property type="match status" value="1"/>
</dbReference>
<dbReference type="InterPro" id="IPR013078">
    <property type="entry name" value="His_Pase_superF_clade-1"/>
</dbReference>
<dbReference type="KEGG" id="salm:D0Y50_11520"/>
<proteinExistence type="predicted"/>
<reference evidence="3 4" key="1">
    <citation type="submission" date="2018-08" db="EMBL/GenBank/DDBJ databases">
        <title>Salinimonas sediminis sp. nov., a piezophilic bacterium isolated from a deep-sea sediment sample from the New Britain Trench.</title>
        <authorList>
            <person name="Cao J."/>
        </authorList>
    </citation>
    <scope>NUCLEOTIDE SEQUENCE [LARGE SCALE GENOMIC DNA]</scope>
    <source>
        <strain evidence="3 4">N102</strain>
    </source>
</reference>
<accession>A0A346NN19</accession>
<dbReference type="PANTHER" id="PTHR20935">
    <property type="entry name" value="PHOSPHOGLYCERATE MUTASE-RELATED"/>
    <property type="match status" value="1"/>
</dbReference>
<dbReference type="OrthoDB" id="280692at2"/>
<feature type="binding site" evidence="2">
    <location>
        <position position="63"/>
    </location>
    <ligand>
        <name>substrate</name>
    </ligand>
</feature>
<organism evidence="3 4">
    <name type="scientific">Salinimonas sediminis</name>
    <dbReference type="NCBI Taxonomy" id="2303538"/>
    <lineage>
        <taxon>Bacteria</taxon>
        <taxon>Pseudomonadati</taxon>
        <taxon>Pseudomonadota</taxon>
        <taxon>Gammaproteobacteria</taxon>
        <taxon>Alteromonadales</taxon>
        <taxon>Alteromonadaceae</taxon>
        <taxon>Alteromonas/Salinimonas group</taxon>
        <taxon>Salinimonas</taxon>
    </lineage>
</organism>
<dbReference type="EMBL" id="CP031769">
    <property type="protein sequence ID" value="AXR06926.1"/>
    <property type="molecule type" value="Genomic_DNA"/>
</dbReference>
<dbReference type="AlphaFoldDB" id="A0A346NN19"/>
<dbReference type="CDD" id="cd07067">
    <property type="entry name" value="HP_PGM_like"/>
    <property type="match status" value="1"/>
</dbReference>
<dbReference type="InterPro" id="IPR051021">
    <property type="entry name" value="Mito_Ser/Thr_phosphatase"/>
</dbReference>
<evidence type="ECO:0000256" key="1">
    <source>
        <dbReference type="ARBA" id="ARBA00022801"/>
    </source>
</evidence>